<feature type="transmembrane region" description="Helical" evidence="1">
    <location>
        <begin position="158"/>
        <end position="181"/>
    </location>
</feature>
<protein>
    <submittedName>
        <fullName evidence="2">Uncharacterized protein</fullName>
    </submittedName>
</protein>
<evidence type="ECO:0000313" key="3">
    <source>
        <dbReference type="Proteomes" id="UP001429984"/>
    </source>
</evidence>
<sequence>MDEQQAAALQTGIAAQRILTLGARLLSTSLDHFSGWLLAGFGAVFGLLIANIDSLKDHITTFNVMAGAVLFLIAAGLAALQKLLAAYLTATTASAAEGREIGREIAESELPVDVQEMYRQVAQGLFWPLSAFNRWMTAKANKGDVAVVGRHHAKAAQIQFLLVLLQSALSIVAAAFVVAGIKI</sequence>
<proteinExistence type="predicted"/>
<dbReference type="Proteomes" id="UP001429984">
    <property type="component" value="Unassembled WGS sequence"/>
</dbReference>
<keyword evidence="1" id="KW-1133">Transmembrane helix</keyword>
<feature type="transmembrane region" description="Helical" evidence="1">
    <location>
        <begin position="33"/>
        <end position="50"/>
    </location>
</feature>
<name>A0ABS0B2T4_9GAMM</name>
<gene>
    <name evidence="2" type="ORF">IU514_02025</name>
</gene>
<keyword evidence="3" id="KW-1185">Reference proteome</keyword>
<evidence type="ECO:0000313" key="2">
    <source>
        <dbReference type="EMBL" id="MBF6022796.1"/>
    </source>
</evidence>
<keyword evidence="1" id="KW-0812">Transmembrane</keyword>
<dbReference type="RefSeq" id="WP_194929382.1">
    <property type="nucleotide sequence ID" value="NZ_JADLZT010000001.1"/>
</dbReference>
<accession>A0ABS0B2T4</accession>
<evidence type="ECO:0000256" key="1">
    <source>
        <dbReference type="SAM" id="Phobius"/>
    </source>
</evidence>
<keyword evidence="1" id="KW-0472">Membrane</keyword>
<organism evidence="2 3">
    <name type="scientific">Lysobacter niastensis</name>
    <dbReference type="NCBI Taxonomy" id="380629"/>
    <lineage>
        <taxon>Bacteria</taxon>
        <taxon>Pseudomonadati</taxon>
        <taxon>Pseudomonadota</taxon>
        <taxon>Gammaproteobacteria</taxon>
        <taxon>Lysobacterales</taxon>
        <taxon>Lysobacteraceae</taxon>
        <taxon>Lysobacter</taxon>
    </lineage>
</organism>
<dbReference type="EMBL" id="JADLZT010000001">
    <property type="protein sequence ID" value="MBF6022796.1"/>
    <property type="molecule type" value="Genomic_DNA"/>
</dbReference>
<feature type="transmembrane region" description="Helical" evidence="1">
    <location>
        <begin position="62"/>
        <end position="80"/>
    </location>
</feature>
<reference evidence="2 3" key="1">
    <citation type="submission" date="2020-11" db="EMBL/GenBank/DDBJ databases">
        <title>Draft Genome Sequence and Secondary Metabolite Biosynthetic Potential of the Lysobacter niastensis Type strain DSM 18481.</title>
        <authorList>
            <person name="Turrini P."/>
            <person name="Artuso I."/>
            <person name="Tescari M."/>
            <person name="Lugli G.A."/>
            <person name="Frangipani E."/>
            <person name="Ventura M."/>
            <person name="Visca P."/>
        </authorList>
    </citation>
    <scope>NUCLEOTIDE SEQUENCE [LARGE SCALE GENOMIC DNA]</scope>
    <source>
        <strain evidence="2 3">DSM 18481</strain>
    </source>
</reference>
<comment type="caution">
    <text evidence="2">The sequence shown here is derived from an EMBL/GenBank/DDBJ whole genome shotgun (WGS) entry which is preliminary data.</text>
</comment>